<keyword evidence="7 8" id="KW-0472">Membrane</keyword>
<feature type="transmembrane region" description="Helical" evidence="9">
    <location>
        <begin position="301"/>
        <end position="320"/>
    </location>
</feature>
<evidence type="ECO:0000256" key="4">
    <source>
        <dbReference type="ARBA" id="ARBA00022597"/>
    </source>
</evidence>
<dbReference type="InterPro" id="IPR004796">
    <property type="entry name" value="PTS_IIC_cello"/>
</dbReference>
<dbReference type="GO" id="GO:0005886">
    <property type="term" value="C:plasma membrane"/>
    <property type="evidence" value="ECO:0007669"/>
    <property type="project" value="UniProtKB-SubCell"/>
</dbReference>
<dbReference type="InterPro" id="IPR004501">
    <property type="entry name" value="PTS_EIIC_3"/>
</dbReference>
<dbReference type="NCBIfam" id="TIGR00410">
    <property type="entry name" value="lacE"/>
    <property type="match status" value="1"/>
</dbReference>
<feature type="transmembrane region" description="Helical" evidence="9">
    <location>
        <begin position="35"/>
        <end position="56"/>
    </location>
</feature>
<name>A0A174RZT7_9CLOT</name>
<feature type="transmembrane region" description="Helical" evidence="9">
    <location>
        <begin position="188"/>
        <end position="209"/>
    </location>
</feature>
<keyword evidence="5 9" id="KW-0812">Transmembrane</keyword>
<feature type="transmembrane region" description="Helical" evidence="9">
    <location>
        <begin position="407"/>
        <end position="429"/>
    </location>
</feature>
<gene>
    <name evidence="11" type="primary">gmuC_2</name>
    <name evidence="11" type="ORF">ERS852568_01154</name>
</gene>
<dbReference type="InterPro" id="IPR051088">
    <property type="entry name" value="PTS_Sugar-EIIC/EIIB"/>
</dbReference>
<evidence type="ECO:0000256" key="3">
    <source>
        <dbReference type="ARBA" id="ARBA00022475"/>
    </source>
</evidence>
<evidence type="ECO:0000256" key="6">
    <source>
        <dbReference type="ARBA" id="ARBA00022989"/>
    </source>
</evidence>
<organism evidence="11 12">
    <name type="scientific">Clostridium baratii</name>
    <dbReference type="NCBI Taxonomy" id="1561"/>
    <lineage>
        <taxon>Bacteria</taxon>
        <taxon>Bacillati</taxon>
        <taxon>Bacillota</taxon>
        <taxon>Clostridia</taxon>
        <taxon>Eubacteriales</taxon>
        <taxon>Clostridiaceae</taxon>
        <taxon>Clostridium</taxon>
    </lineage>
</organism>
<evidence type="ECO:0000313" key="11">
    <source>
        <dbReference type="EMBL" id="CUP88410.1"/>
    </source>
</evidence>
<feature type="transmembrane region" description="Helical" evidence="9">
    <location>
        <begin position="81"/>
        <end position="102"/>
    </location>
</feature>
<dbReference type="PIRSF" id="PIRSF006351">
    <property type="entry name" value="PTS_EIIC-Cellobiose"/>
    <property type="match status" value="1"/>
</dbReference>
<reference evidence="11 12" key="1">
    <citation type="submission" date="2015-09" db="EMBL/GenBank/DDBJ databases">
        <authorList>
            <consortium name="Pathogen Informatics"/>
        </authorList>
    </citation>
    <scope>NUCLEOTIDE SEQUENCE [LARGE SCALE GENOMIC DNA]</scope>
    <source>
        <strain evidence="11 12">2789STDY5834956</strain>
    </source>
</reference>
<dbReference type="Proteomes" id="UP000095563">
    <property type="component" value="Unassembled WGS sequence"/>
</dbReference>
<protein>
    <recommendedName>
        <fullName evidence="8">Permease IIC component</fullName>
    </recommendedName>
</protein>
<dbReference type="GO" id="GO:0009401">
    <property type="term" value="P:phosphoenolpyruvate-dependent sugar phosphotransferase system"/>
    <property type="evidence" value="ECO:0007669"/>
    <property type="project" value="InterPro"/>
</dbReference>
<dbReference type="InterPro" id="IPR003352">
    <property type="entry name" value="PTS_EIIC"/>
</dbReference>
<feature type="transmembrane region" description="Helical" evidence="9">
    <location>
        <begin position="114"/>
        <end position="132"/>
    </location>
</feature>
<accession>A0A174RZT7</accession>
<proteinExistence type="predicted"/>
<evidence type="ECO:0000256" key="5">
    <source>
        <dbReference type="ARBA" id="ARBA00022692"/>
    </source>
</evidence>
<evidence type="ECO:0000256" key="8">
    <source>
        <dbReference type="PIRNR" id="PIRNR006351"/>
    </source>
</evidence>
<keyword evidence="11" id="KW-0808">Transferase</keyword>
<feature type="transmembrane region" description="Helical" evidence="9">
    <location>
        <begin position="341"/>
        <end position="363"/>
    </location>
</feature>
<evidence type="ECO:0000256" key="1">
    <source>
        <dbReference type="ARBA" id="ARBA00004651"/>
    </source>
</evidence>
<evidence type="ECO:0000313" key="12">
    <source>
        <dbReference type="Proteomes" id="UP000095563"/>
    </source>
</evidence>
<keyword evidence="4 8" id="KW-0762">Sugar transport</keyword>
<keyword evidence="2 8" id="KW-0813">Transport</keyword>
<keyword evidence="6 9" id="KW-1133">Transmembrane helix</keyword>
<evidence type="ECO:0000256" key="9">
    <source>
        <dbReference type="SAM" id="Phobius"/>
    </source>
</evidence>
<feature type="transmembrane region" description="Helical" evidence="9">
    <location>
        <begin position="144"/>
        <end position="167"/>
    </location>
</feature>
<evidence type="ECO:0000259" key="10">
    <source>
        <dbReference type="PROSITE" id="PS51105"/>
    </source>
</evidence>
<comment type="function">
    <text evidence="8">The phosphoenolpyruvate-dependent sugar phosphotransferase system (PTS), a major carbohydrate active -transport system, catalyzes the phosphorylation of incoming sugar substrates concomitant with their translocation across the cell membrane.</text>
</comment>
<dbReference type="Pfam" id="PF02378">
    <property type="entry name" value="PTS_EIIC"/>
    <property type="match status" value="1"/>
</dbReference>
<dbReference type="AlphaFoldDB" id="A0A174RZT7"/>
<dbReference type="RefSeq" id="WP_055207111.1">
    <property type="nucleotide sequence ID" value="NZ_CZBO01000001.1"/>
</dbReference>
<dbReference type="GO" id="GO:1902815">
    <property type="term" value="P:N,N'-diacetylchitobiose import"/>
    <property type="evidence" value="ECO:0007669"/>
    <property type="project" value="TreeGrafter"/>
</dbReference>
<dbReference type="PANTHER" id="PTHR33989:SF4">
    <property type="entry name" value="PTS SYSTEM N,N'-DIACETYLCHITOBIOSE-SPECIFIC EIIC COMPONENT"/>
    <property type="match status" value="1"/>
</dbReference>
<dbReference type="EMBL" id="CZBO01000001">
    <property type="protein sequence ID" value="CUP88410.1"/>
    <property type="molecule type" value="Genomic_DNA"/>
</dbReference>
<feature type="domain" description="PTS EIIC type-3" evidence="10">
    <location>
        <begin position="11"/>
        <end position="427"/>
    </location>
</feature>
<evidence type="ECO:0000256" key="7">
    <source>
        <dbReference type="ARBA" id="ARBA00023136"/>
    </source>
</evidence>
<keyword evidence="3 8" id="KW-1003">Cell membrane</keyword>
<dbReference type="PROSITE" id="PS51105">
    <property type="entry name" value="PTS_EIIC_TYPE_3"/>
    <property type="match status" value="1"/>
</dbReference>
<dbReference type="GO" id="GO:0008982">
    <property type="term" value="F:protein-N(PI)-phosphohistidine-sugar phosphotransferase activity"/>
    <property type="evidence" value="ECO:0007669"/>
    <property type="project" value="UniProtKB-UniRule"/>
</dbReference>
<dbReference type="PANTHER" id="PTHR33989">
    <property type="match status" value="1"/>
</dbReference>
<sequence length="456" mass="49136">MSAMEKFQSQIEKVLVPLASKLNSQRHICAVRDSFILTFPLTMAGSLMVLLNFVLLSPDGFICKLLRLNKIFPNIGECQAIFSPVLKGSTDILAILIAFLIARNLAKQLKSDDLLSGLTAVSVYFIIYSDYVNVDGVNYLTTKFMGAQGLFVAIIVGLVVGELMSVLSKSKRLEIKMPEQVPPAVARTFKLLLPIVIITVSFSILNFFIKKFAPGGLHELVYTVIQTPLTQLGQNVGSVLILTLISQSLWVMGIHGPNTIAAVRDTMFAEATNANLSYAAANGTAWGAPYPVTFNGLYDAFGAYGGSGATLGLIIAIFIFSKAKEQKSIAKLSFAPGLFNINEMVIFGLPIVLNPIYIIPFILTPLVNITIGYLATSVMRIIPPVAYGVPWTTPGPLAPFLGTGGNIMGLVIGLICLAVSVFTYAPFVIAASKAELKNEEEATLNEFNNVEGINTI</sequence>
<evidence type="ECO:0000256" key="2">
    <source>
        <dbReference type="ARBA" id="ARBA00022448"/>
    </source>
</evidence>
<comment type="subcellular location">
    <subcellularLocation>
        <location evidence="1">Cell membrane</location>
        <topology evidence="1">Multi-pass membrane protein</topology>
    </subcellularLocation>
</comment>